<name>A0AA86S0G8_9FABA</name>
<organism evidence="1 2">
    <name type="scientific">Sphenostylis stenocarpa</name>
    <dbReference type="NCBI Taxonomy" id="92480"/>
    <lineage>
        <taxon>Eukaryota</taxon>
        <taxon>Viridiplantae</taxon>
        <taxon>Streptophyta</taxon>
        <taxon>Embryophyta</taxon>
        <taxon>Tracheophyta</taxon>
        <taxon>Spermatophyta</taxon>
        <taxon>Magnoliopsida</taxon>
        <taxon>eudicotyledons</taxon>
        <taxon>Gunneridae</taxon>
        <taxon>Pentapetalae</taxon>
        <taxon>rosids</taxon>
        <taxon>fabids</taxon>
        <taxon>Fabales</taxon>
        <taxon>Fabaceae</taxon>
        <taxon>Papilionoideae</taxon>
        <taxon>50 kb inversion clade</taxon>
        <taxon>NPAAA clade</taxon>
        <taxon>indigoferoid/millettioid clade</taxon>
        <taxon>Phaseoleae</taxon>
        <taxon>Sphenostylis</taxon>
    </lineage>
</organism>
<protein>
    <submittedName>
        <fullName evidence="1">Uncharacterized protein</fullName>
    </submittedName>
</protein>
<dbReference type="AlphaFoldDB" id="A0AA86S0G8"/>
<reference evidence="1" key="1">
    <citation type="submission" date="2023-10" db="EMBL/GenBank/DDBJ databases">
        <authorList>
            <person name="Domelevo Entfellner J.-B."/>
        </authorList>
    </citation>
    <scope>NUCLEOTIDE SEQUENCE</scope>
</reference>
<accession>A0AA86S0G8</accession>
<proteinExistence type="predicted"/>
<evidence type="ECO:0000313" key="1">
    <source>
        <dbReference type="EMBL" id="CAJ1815046.1"/>
    </source>
</evidence>
<keyword evidence="2" id="KW-1185">Reference proteome</keyword>
<dbReference type="Proteomes" id="UP001189624">
    <property type="component" value="Chromosome 1"/>
</dbReference>
<dbReference type="Gramene" id="rna-AYBTSS11_LOCUS1000">
    <property type="protein sequence ID" value="CAJ1815046.1"/>
    <property type="gene ID" value="gene-AYBTSS11_LOCUS1000"/>
</dbReference>
<sequence length="60" mass="6830">MVKLWRGPCEGGTGMIWSQLEIERGDGGICWRGYPSLCEITLLLFSLSSNKIPQMHDYVR</sequence>
<gene>
    <name evidence="1" type="ORF">AYBTSS11_LOCUS1000</name>
</gene>
<dbReference type="EMBL" id="OY731398">
    <property type="protein sequence ID" value="CAJ1815046.1"/>
    <property type="molecule type" value="Genomic_DNA"/>
</dbReference>
<evidence type="ECO:0000313" key="2">
    <source>
        <dbReference type="Proteomes" id="UP001189624"/>
    </source>
</evidence>